<comment type="caution">
    <text evidence="2">The sequence shown here is derived from an EMBL/GenBank/DDBJ whole genome shotgun (WGS) entry which is preliminary data.</text>
</comment>
<sequence length="138" mass="15404">MQAPTFDIIKKNLNEFDQNILSAWNDQLLLEAGSSLLNYVIDVPDFVAEPESLIAPEGALTLERISLDADPGEDVDMVITIETMKKKFGFPPTPCDRPQMSKPKKKKSKKKKSKGEHGKRAIGKTPRSESMSFPSKKK</sequence>
<feature type="compositionally biased region" description="Basic residues" evidence="1">
    <location>
        <begin position="102"/>
        <end position="114"/>
    </location>
</feature>
<accession>A0A1J4JJN5</accession>
<organism evidence="2 3">
    <name type="scientific">Tritrichomonas foetus</name>
    <dbReference type="NCBI Taxonomy" id="1144522"/>
    <lineage>
        <taxon>Eukaryota</taxon>
        <taxon>Metamonada</taxon>
        <taxon>Parabasalia</taxon>
        <taxon>Tritrichomonadida</taxon>
        <taxon>Tritrichomonadidae</taxon>
        <taxon>Tritrichomonas</taxon>
    </lineage>
</organism>
<evidence type="ECO:0000313" key="2">
    <source>
        <dbReference type="EMBL" id="OHS99378.1"/>
    </source>
</evidence>
<dbReference type="EMBL" id="MLAK01001008">
    <property type="protein sequence ID" value="OHS99378.1"/>
    <property type="molecule type" value="Genomic_DNA"/>
</dbReference>
<keyword evidence="3" id="KW-1185">Reference proteome</keyword>
<dbReference type="RefSeq" id="XP_068352515.1">
    <property type="nucleotide sequence ID" value="XM_068509529.1"/>
</dbReference>
<feature type="region of interest" description="Disordered" evidence="1">
    <location>
        <begin position="87"/>
        <end position="138"/>
    </location>
</feature>
<dbReference type="GeneID" id="94844233"/>
<evidence type="ECO:0000256" key="1">
    <source>
        <dbReference type="SAM" id="MobiDB-lite"/>
    </source>
</evidence>
<dbReference type="Proteomes" id="UP000179807">
    <property type="component" value="Unassembled WGS sequence"/>
</dbReference>
<gene>
    <name evidence="2" type="ORF">TRFO_34192</name>
</gene>
<dbReference type="VEuPathDB" id="TrichDB:TRFO_34192"/>
<reference evidence="2" key="1">
    <citation type="submission" date="2016-10" db="EMBL/GenBank/DDBJ databases">
        <authorList>
            <person name="Benchimol M."/>
            <person name="Almeida L.G."/>
            <person name="Vasconcelos A.T."/>
            <person name="Perreira-Neves A."/>
            <person name="Rosa I.A."/>
            <person name="Tasca T."/>
            <person name="Bogo M.R."/>
            <person name="de Souza W."/>
        </authorList>
    </citation>
    <scope>NUCLEOTIDE SEQUENCE [LARGE SCALE GENOMIC DNA]</scope>
    <source>
        <strain evidence="2">K</strain>
    </source>
</reference>
<name>A0A1J4JJN5_9EUKA</name>
<feature type="compositionally biased region" description="Polar residues" evidence="1">
    <location>
        <begin position="128"/>
        <end position="138"/>
    </location>
</feature>
<protein>
    <submittedName>
        <fullName evidence="2">Uncharacterized protein</fullName>
    </submittedName>
</protein>
<evidence type="ECO:0000313" key="3">
    <source>
        <dbReference type="Proteomes" id="UP000179807"/>
    </source>
</evidence>
<proteinExistence type="predicted"/>
<dbReference type="AlphaFoldDB" id="A0A1J4JJN5"/>